<evidence type="ECO:0000313" key="1">
    <source>
        <dbReference type="EMBL" id="JAH24273.1"/>
    </source>
</evidence>
<dbReference type="EMBL" id="GBXM01084304">
    <property type="protein sequence ID" value="JAH24273.1"/>
    <property type="molecule type" value="Transcribed_RNA"/>
</dbReference>
<dbReference type="AlphaFoldDB" id="A0A0E9R7H7"/>
<accession>A0A0E9R7H7</accession>
<proteinExistence type="predicted"/>
<name>A0A0E9R7H7_ANGAN</name>
<reference evidence="1" key="1">
    <citation type="submission" date="2014-11" db="EMBL/GenBank/DDBJ databases">
        <authorList>
            <person name="Amaro Gonzalez C."/>
        </authorList>
    </citation>
    <scope>NUCLEOTIDE SEQUENCE</scope>
</reference>
<sequence length="28" mass="3267">MSVYKGFRKLAQTGRSYVEVRNSVKPKH</sequence>
<organism evidence="1">
    <name type="scientific">Anguilla anguilla</name>
    <name type="common">European freshwater eel</name>
    <name type="synonym">Muraena anguilla</name>
    <dbReference type="NCBI Taxonomy" id="7936"/>
    <lineage>
        <taxon>Eukaryota</taxon>
        <taxon>Metazoa</taxon>
        <taxon>Chordata</taxon>
        <taxon>Craniata</taxon>
        <taxon>Vertebrata</taxon>
        <taxon>Euteleostomi</taxon>
        <taxon>Actinopterygii</taxon>
        <taxon>Neopterygii</taxon>
        <taxon>Teleostei</taxon>
        <taxon>Anguilliformes</taxon>
        <taxon>Anguillidae</taxon>
        <taxon>Anguilla</taxon>
    </lineage>
</organism>
<protein>
    <submittedName>
        <fullName evidence="1">Uncharacterized protein</fullName>
    </submittedName>
</protein>
<reference evidence="1" key="2">
    <citation type="journal article" date="2015" name="Fish Shellfish Immunol.">
        <title>Early steps in the European eel (Anguilla anguilla)-Vibrio vulnificus interaction in the gills: Role of the RtxA13 toxin.</title>
        <authorList>
            <person name="Callol A."/>
            <person name="Pajuelo D."/>
            <person name="Ebbesson L."/>
            <person name="Teles M."/>
            <person name="MacKenzie S."/>
            <person name="Amaro C."/>
        </authorList>
    </citation>
    <scope>NUCLEOTIDE SEQUENCE</scope>
</reference>